<dbReference type="GO" id="GO:0046872">
    <property type="term" value="F:metal ion binding"/>
    <property type="evidence" value="ECO:0007669"/>
    <property type="project" value="UniProtKB-KW"/>
</dbReference>
<keyword evidence="2 3" id="KW-0479">Metal-binding</keyword>
<dbReference type="InterPro" id="IPR034660">
    <property type="entry name" value="DinB/YfiT-like"/>
</dbReference>
<dbReference type="SUPFAM" id="SSF109854">
    <property type="entry name" value="DinB/YfiT-like putative metalloenzymes"/>
    <property type="match status" value="1"/>
</dbReference>
<accession>A0A0M0KGG8</accession>
<feature type="binding site" evidence="3">
    <location>
        <position position="45"/>
    </location>
    <ligand>
        <name>a divalent metal cation</name>
        <dbReference type="ChEBI" id="CHEBI:60240"/>
    </ligand>
</feature>
<reference evidence="4" key="1">
    <citation type="submission" date="2015-08" db="EMBL/GenBank/DDBJ databases">
        <title>Complete DNA Sequence of Pseudomonas syringae pv. actinidiae, the Causal Agent of Kiwifruit Canker Disease.</title>
        <authorList>
            <person name="Rikkerink E.H.A."/>
            <person name="Fineran P.C."/>
        </authorList>
    </citation>
    <scope>NUCLEOTIDE SEQUENCE</scope>
    <source>
        <strain evidence="4">DSM 13666</strain>
    </source>
</reference>
<proteinExistence type="inferred from homology"/>
<dbReference type="PATRIC" id="fig|136160.3.peg.513"/>
<dbReference type="Pfam" id="PF05163">
    <property type="entry name" value="DinB"/>
    <property type="match status" value="1"/>
</dbReference>
<evidence type="ECO:0000256" key="2">
    <source>
        <dbReference type="ARBA" id="ARBA00022723"/>
    </source>
</evidence>
<name>A0A0M0KGG8_ALKHA</name>
<organism evidence="4">
    <name type="scientific">Halalkalibacterium halodurans</name>
    <name type="common">Bacillus halodurans</name>
    <dbReference type="NCBI Taxonomy" id="86665"/>
    <lineage>
        <taxon>Bacteria</taxon>
        <taxon>Bacillati</taxon>
        <taxon>Bacillota</taxon>
        <taxon>Bacilli</taxon>
        <taxon>Bacillales</taxon>
        <taxon>Bacillaceae</taxon>
        <taxon>Halalkalibacterium (ex Joshi et al. 2022)</taxon>
    </lineage>
</organism>
<dbReference type="Gene3D" id="1.20.120.450">
    <property type="entry name" value="dinb family like domain"/>
    <property type="match status" value="1"/>
</dbReference>
<evidence type="ECO:0000256" key="3">
    <source>
        <dbReference type="PIRSR" id="PIRSR607837-1"/>
    </source>
</evidence>
<dbReference type="EMBL" id="LILD01000001">
    <property type="protein sequence ID" value="KOO37677.1"/>
    <property type="molecule type" value="Genomic_DNA"/>
</dbReference>
<dbReference type="InterPro" id="IPR007837">
    <property type="entry name" value="DinB"/>
</dbReference>
<evidence type="ECO:0000256" key="1">
    <source>
        <dbReference type="ARBA" id="ARBA00008635"/>
    </source>
</evidence>
<dbReference type="AlphaFoldDB" id="A0A0M0KGG8"/>
<gene>
    <name evidence="4" type="ORF">AMD02_01565</name>
</gene>
<comment type="caution">
    <text evidence="4">The sequence shown here is derived from an EMBL/GenBank/DDBJ whole genome shotgun (WGS) entry which is preliminary data.</text>
</comment>
<evidence type="ECO:0000313" key="4">
    <source>
        <dbReference type="EMBL" id="KOO37677.1"/>
    </source>
</evidence>
<protein>
    <submittedName>
        <fullName evidence="4">Damage-inducible protein DinB</fullName>
    </submittedName>
</protein>
<feature type="binding site" evidence="3">
    <location>
        <position position="137"/>
    </location>
    <ligand>
        <name>a divalent metal cation</name>
        <dbReference type="ChEBI" id="CHEBI:60240"/>
    </ligand>
</feature>
<feature type="binding site" evidence="3">
    <location>
        <position position="133"/>
    </location>
    <ligand>
        <name>a divalent metal cation</name>
        <dbReference type="ChEBI" id="CHEBI:60240"/>
    </ligand>
</feature>
<dbReference type="PANTHER" id="PTHR37302">
    <property type="entry name" value="SLR1116 PROTEIN"/>
    <property type="match status" value="1"/>
</dbReference>
<comment type="similarity">
    <text evidence="1">Belongs to the DinB family.</text>
</comment>
<dbReference type="PANTHER" id="PTHR37302:SF3">
    <property type="entry name" value="DAMAGE-INDUCIBLE PROTEIN DINB"/>
    <property type="match status" value="1"/>
</dbReference>
<sequence>MNVVDYRWIQQTRKTLLDACEKLSADEWTVQNGYGLQSVRDTLVHMADCYHAWLGSFLLFKTKSPITSKEARQKMTIHDCIERFNQADVYVEEVFRLLGDQLDQPIERTIPWREGGDPISMTPRKLLTHTMTHEFHHKGQIVVMLRQLGHVPPNTDVLGTKDSTETET</sequence>